<reference evidence="2" key="1">
    <citation type="submission" date="2016-06" db="UniProtKB">
        <authorList>
            <consortium name="WormBaseParasite"/>
        </authorList>
    </citation>
    <scope>IDENTIFICATION</scope>
</reference>
<name>A0A183SB75_SCHSO</name>
<protein>
    <submittedName>
        <fullName evidence="2">Integron gene cassette protein</fullName>
    </submittedName>
</protein>
<dbReference type="WBParaSite" id="SSLN_0000152901-mRNA-1">
    <property type="protein sequence ID" value="SSLN_0000152901-mRNA-1"/>
    <property type="gene ID" value="SSLN_0000152901"/>
</dbReference>
<evidence type="ECO:0000256" key="1">
    <source>
        <dbReference type="SAM" id="MobiDB-lite"/>
    </source>
</evidence>
<feature type="region of interest" description="Disordered" evidence="1">
    <location>
        <begin position="126"/>
        <end position="157"/>
    </location>
</feature>
<organism evidence="2">
    <name type="scientific">Schistocephalus solidus</name>
    <name type="common">Tapeworm</name>
    <dbReference type="NCBI Taxonomy" id="70667"/>
    <lineage>
        <taxon>Eukaryota</taxon>
        <taxon>Metazoa</taxon>
        <taxon>Spiralia</taxon>
        <taxon>Lophotrochozoa</taxon>
        <taxon>Platyhelminthes</taxon>
        <taxon>Cestoda</taxon>
        <taxon>Eucestoda</taxon>
        <taxon>Diphyllobothriidea</taxon>
        <taxon>Diphyllobothriidae</taxon>
        <taxon>Schistocephalus</taxon>
    </lineage>
</organism>
<proteinExistence type="predicted"/>
<feature type="compositionally biased region" description="Pro residues" evidence="1">
    <location>
        <begin position="132"/>
        <end position="141"/>
    </location>
</feature>
<evidence type="ECO:0000313" key="2">
    <source>
        <dbReference type="WBParaSite" id="SSLN_0000152901-mRNA-1"/>
    </source>
</evidence>
<dbReference type="AlphaFoldDB" id="A0A183SB75"/>
<sequence length="157" mass="17263">LRISLVGRPFAKTTFRMSMQRCRVEPSWLEWTKLSMISPFRQIAARPLPLWLSSTASARSLGVLNTLGSCNRTSDVVSNSREIRSSATAKSARPFCGIGRQSSTIPLHWLVKRKFFGPFAKNHRGRCSVPQPSSPTPPAMLPPKRIGSPAPAAPLLP</sequence>
<accession>A0A183SB75</accession>